<dbReference type="EMBL" id="VASG01000003">
    <property type="protein sequence ID" value="TLP75027.1"/>
    <property type="molecule type" value="Genomic_DNA"/>
</dbReference>
<name>A0A5R9AAZ5_PSENT</name>
<keyword evidence="1" id="KW-0175">Coiled coil</keyword>
<dbReference type="AlphaFoldDB" id="A0A5R9AAZ5"/>
<dbReference type="RefSeq" id="WP_138214087.1">
    <property type="nucleotide sequence ID" value="NZ_VASG01000003.1"/>
</dbReference>
<comment type="caution">
    <text evidence="3">The sequence shown here is derived from an EMBL/GenBank/DDBJ whole genome shotgun (WGS) entry which is preliminary data.</text>
</comment>
<evidence type="ECO:0008006" key="5">
    <source>
        <dbReference type="Google" id="ProtNLM"/>
    </source>
</evidence>
<organism evidence="3 4">
    <name type="scientific">Pseudomonas nitroreducens</name>
    <dbReference type="NCBI Taxonomy" id="46680"/>
    <lineage>
        <taxon>Bacteria</taxon>
        <taxon>Pseudomonadati</taxon>
        <taxon>Pseudomonadota</taxon>
        <taxon>Gammaproteobacteria</taxon>
        <taxon>Pseudomonadales</taxon>
        <taxon>Pseudomonadaceae</taxon>
        <taxon>Pseudomonas</taxon>
    </lineage>
</organism>
<evidence type="ECO:0000313" key="3">
    <source>
        <dbReference type="EMBL" id="TLP75027.1"/>
    </source>
</evidence>
<evidence type="ECO:0000313" key="4">
    <source>
        <dbReference type="Proteomes" id="UP000307510"/>
    </source>
</evidence>
<evidence type="ECO:0000256" key="1">
    <source>
        <dbReference type="SAM" id="Coils"/>
    </source>
</evidence>
<protein>
    <recommendedName>
        <fullName evidence="5">Lipoprotein</fullName>
    </recommendedName>
</protein>
<keyword evidence="2" id="KW-0732">Signal</keyword>
<sequence length="72" mass="7650">MRPIQLTSLLLLSAALSACGLGETAATAATTANLQAQQAQQAQQQMQQLKQQIDAANVQSQQRLDDAVKEAQ</sequence>
<reference evidence="4" key="2">
    <citation type="submission" date="2019-06" db="EMBL/GenBank/DDBJ databases">
        <title>AzeR, a transcriptional regulator that responds to azelaic acid in Pseudomonas nitroreducens.</title>
        <authorList>
            <person name="Bez C."/>
            <person name="Javvadi S.G."/>
            <person name="Bertani I."/>
            <person name="Devescovi G."/>
            <person name="Studholme D.J."/>
            <person name="Geller A."/>
            <person name="Levy A."/>
            <person name="Venturi V."/>
        </authorList>
    </citation>
    <scope>NUCLEOTIDE SEQUENCE [LARGE SCALE GENOMIC DNA]</scope>
    <source>
        <strain evidence="4">DSM 9128</strain>
    </source>
</reference>
<evidence type="ECO:0000256" key="2">
    <source>
        <dbReference type="SAM" id="SignalP"/>
    </source>
</evidence>
<feature type="coiled-coil region" evidence="1">
    <location>
        <begin position="32"/>
        <end position="59"/>
    </location>
</feature>
<feature type="chain" id="PRO_5024334656" description="Lipoprotein" evidence="2">
    <location>
        <begin position="29"/>
        <end position="72"/>
    </location>
</feature>
<accession>A0A5R9AAZ5</accession>
<feature type="signal peptide" evidence="2">
    <location>
        <begin position="1"/>
        <end position="28"/>
    </location>
</feature>
<dbReference type="Proteomes" id="UP000307510">
    <property type="component" value="Unassembled WGS sequence"/>
</dbReference>
<reference evidence="3 4" key="1">
    <citation type="submission" date="2019-05" db="EMBL/GenBank/DDBJ databases">
        <authorList>
            <person name="Moore K."/>
            <person name="O'Neill P."/>
            <person name="Farbos A."/>
            <person name="Studholme D.J."/>
        </authorList>
    </citation>
    <scope>NUCLEOTIDE SEQUENCE [LARGE SCALE GENOMIC DNA]</scope>
    <source>
        <strain evidence="3 4">DSM 9128</strain>
    </source>
</reference>
<proteinExistence type="predicted"/>
<gene>
    <name evidence="3" type="ORF">FEA48_12545</name>
</gene>
<dbReference type="PROSITE" id="PS51257">
    <property type="entry name" value="PROKAR_LIPOPROTEIN"/>
    <property type="match status" value="1"/>
</dbReference>